<keyword evidence="2" id="KW-0489">Methyltransferase</keyword>
<dbReference type="PROSITE" id="PS00374">
    <property type="entry name" value="MGMT"/>
    <property type="match status" value="1"/>
</dbReference>
<dbReference type="Pfam" id="PF01035">
    <property type="entry name" value="DNA_binding_1"/>
    <property type="match status" value="1"/>
</dbReference>
<dbReference type="GO" id="GO:0032259">
    <property type="term" value="P:methylation"/>
    <property type="evidence" value="ECO:0007669"/>
    <property type="project" value="UniProtKB-KW"/>
</dbReference>
<evidence type="ECO:0000256" key="5">
    <source>
        <dbReference type="ARBA" id="ARBA00023204"/>
    </source>
</evidence>
<protein>
    <submittedName>
        <fullName evidence="8">Methylated-DNA--[protein]-cysteine S-methyltransferase</fullName>
    </submittedName>
</protein>
<dbReference type="RefSeq" id="WP_353439874.1">
    <property type="nucleotide sequence ID" value="NZ_CP099959.1"/>
</dbReference>
<sequence length="163" mass="18057">MDRCVISSPFGSLRISTELVDGSLMISEISYLAKGLSKVRPQNDLARQAKDQIEAYFEDPLFKFNLPLKQQGTPYQHRVWSAISDIPVGNTISYGDLAKQIKSGPRAVGGACGANYYPLLIPCHRVLSANGLGGFMQQGGEIGRHLDIKRWLLRHEGIEFIKP</sequence>
<evidence type="ECO:0000256" key="3">
    <source>
        <dbReference type="ARBA" id="ARBA00022679"/>
    </source>
</evidence>
<dbReference type="GO" id="GO:0003908">
    <property type="term" value="F:methylated-DNA-[protein]-cysteine S-methyltransferase activity"/>
    <property type="evidence" value="ECO:0007669"/>
    <property type="project" value="UniProtKB-EC"/>
</dbReference>
<gene>
    <name evidence="8" type="ORF">NKE59_00940</name>
</gene>
<evidence type="ECO:0000256" key="2">
    <source>
        <dbReference type="ARBA" id="ARBA00022603"/>
    </source>
</evidence>
<dbReference type="GO" id="GO:0006281">
    <property type="term" value="P:DNA repair"/>
    <property type="evidence" value="ECO:0007669"/>
    <property type="project" value="UniProtKB-KW"/>
</dbReference>
<dbReference type="Gene3D" id="1.10.10.10">
    <property type="entry name" value="Winged helix-like DNA-binding domain superfamily/Winged helix DNA-binding domain"/>
    <property type="match status" value="1"/>
</dbReference>
<proteinExistence type="predicted"/>
<keyword evidence="3" id="KW-0808">Transferase</keyword>
<dbReference type="NCBIfam" id="TIGR00589">
    <property type="entry name" value="ogt"/>
    <property type="match status" value="1"/>
</dbReference>
<dbReference type="InterPro" id="IPR036631">
    <property type="entry name" value="MGMT_N_sf"/>
</dbReference>
<dbReference type="CDD" id="cd06445">
    <property type="entry name" value="ATase"/>
    <property type="match status" value="1"/>
</dbReference>
<evidence type="ECO:0000313" key="8">
    <source>
        <dbReference type="EMBL" id="XCC58602.1"/>
    </source>
</evidence>
<dbReference type="SUPFAM" id="SSF46767">
    <property type="entry name" value="Methylated DNA-protein cysteine methyltransferase, C-terminal domain"/>
    <property type="match status" value="1"/>
</dbReference>
<accession>A0AAU8A4W8</accession>
<keyword evidence="4" id="KW-0227">DNA damage</keyword>
<comment type="catalytic activity">
    <reaction evidence="1">
        <text>a 4-O-methyl-thymidine in DNA + L-cysteinyl-[protein] = a thymidine in DNA + S-methyl-L-cysteinyl-[protein]</text>
        <dbReference type="Rhea" id="RHEA:53428"/>
        <dbReference type="Rhea" id="RHEA-COMP:10131"/>
        <dbReference type="Rhea" id="RHEA-COMP:10132"/>
        <dbReference type="Rhea" id="RHEA-COMP:13555"/>
        <dbReference type="Rhea" id="RHEA-COMP:13556"/>
        <dbReference type="ChEBI" id="CHEBI:29950"/>
        <dbReference type="ChEBI" id="CHEBI:82612"/>
        <dbReference type="ChEBI" id="CHEBI:137386"/>
        <dbReference type="ChEBI" id="CHEBI:137387"/>
        <dbReference type="EC" id="2.1.1.63"/>
    </reaction>
</comment>
<dbReference type="InterPro" id="IPR001497">
    <property type="entry name" value="MethylDNA_cys_MeTrfase_AS"/>
</dbReference>
<name>A0AAU8A4W8_9BURK</name>
<dbReference type="InterPro" id="IPR014048">
    <property type="entry name" value="MethylDNA_cys_MeTrfase_DNA-bd"/>
</dbReference>
<dbReference type="PANTHER" id="PTHR10815:SF13">
    <property type="entry name" value="METHYLATED-DNA--PROTEIN-CYSTEINE METHYLTRANSFERASE"/>
    <property type="match status" value="1"/>
</dbReference>
<keyword evidence="5" id="KW-0234">DNA repair</keyword>
<evidence type="ECO:0000256" key="6">
    <source>
        <dbReference type="ARBA" id="ARBA00049348"/>
    </source>
</evidence>
<evidence type="ECO:0000259" key="7">
    <source>
        <dbReference type="Pfam" id="PF01035"/>
    </source>
</evidence>
<evidence type="ECO:0000256" key="1">
    <source>
        <dbReference type="ARBA" id="ARBA00001286"/>
    </source>
</evidence>
<dbReference type="InterPro" id="IPR036388">
    <property type="entry name" value="WH-like_DNA-bd_sf"/>
</dbReference>
<dbReference type="SUPFAM" id="SSF53155">
    <property type="entry name" value="Methylated DNA-protein cysteine methyltransferase domain"/>
    <property type="match status" value="1"/>
</dbReference>
<organism evidence="8">
    <name type="scientific">Polynucleobacter sp. UK-FUSCHL-C3</name>
    <dbReference type="NCBI Taxonomy" id="2955208"/>
    <lineage>
        <taxon>Bacteria</taxon>
        <taxon>Pseudomonadati</taxon>
        <taxon>Pseudomonadota</taxon>
        <taxon>Betaproteobacteria</taxon>
        <taxon>Burkholderiales</taxon>
        <taxon>Burkholderiaceae</taxon>
        <taxon>Polynucleobacter</taxon>
    </lineage>
</organism>
<feature type="domain" description="Methylated-DNA-[protein]-cysteine S-methyltransferase DNA binding" evidence="7">
    <location>
        <begin position="74"/>
        <end position="158"/>
    </location>
</feature>
<dbReference type="InterPro" id="IPR036217">
    <property type="entry name" value="MethylDNA_cys_MeTrfase_DNAb"/>
</dbReference>
<evidence type="ECO:0000256" key="4">
    <source>
        <dbReference type="ARBA" id="ARBA00022763"/>
    </source>
</evidence>
<dbReference type="AlphaFoldDB" id="A0AAU8A4W8"/>
<reference evidence="8" key="1">
    <citation type="submission" date="2022-06" db="EMBL/GenBank/DDBJ databases">
        <title>New Polynucleobacter species.</title>
        <authorList>
            <person name="Hahn M.W."/>
        </authorList>
    </citation>
    <scope>NUCLEOTIDE SEQUENCE</scope>
    <source>
        <strain evidence="8">UK-FUSCHL-C3</strain>
    </source>
</reference>
<comment type="catalytic activity">
    <reaction evidence="6">
        <text>a 6-O-methyl-2'-deoxyguanosine in DNA + L-cysteinyl-[protein] = S-methyl-L-cysteinyl-[protein] + a 2'-deoxyguanosine in DNA</text>
        <dbReference type="Rhea" id="RHEA:24000"/>
        <dbReference type="Rhea" id="RHEA-COMP:10131"/>
        <dbReference type="Rhea" id="RHEA-COMP:10132"/>
        <dbReference type="Rhea" id="RHEA-COMP:11367"/>
        <dbReference type="Rhea" id="RHEA-COMP:11368"/>
        <dbReference type="ChEBI" id="CHEBI:29950"/>
        <dbReference type="ChEBI" id="CHEBI:82612"/>
        <dbReference type="ChEBI" id="CHEBI:85445"/>
        <dbReference type="ChEBI" id="CHEBI:85448"/>
        <dbReference type="EC" id="2.1.1.63"/>
    </reaction>
</comment>
<dbReference type="PANTHER" id="PTHR10815">
    <property type="entry name" value="METHYLATED-DNA--PROTEIN-CYSTEINE METHYLTRANSFERASE"/>
    <property type="match status" value="1"/>
</dbReference>
<dbReference type="EMBL" id="CP099959">
    <property type="protein sequence ID" value="XCC58602.1"/>
    <property type="molecule type" value="Genomic_DNA"/>
</dbReference>